<accession>A0A7L9GAV5</accession>
<evidence type="ECO:0000313" key="2">
    <source>
        <dbReference type="Proteomes" id="UP000593847"/>
    </source>
</evidence>
<sequence>MSWSKSCIVSDMDIERAFDIGEVGATLTSVLTALRDAYSTFGELFITVMIVGAPWGLRQAGHFRYSDSLSRLPLSYRTSDTFMLRRGVAPGLALA</sequence>
<proteinExistence type="predicted"/>
<dbReference type="AlphaFoldDB" id="A0A7L9GAV5"/>
<dbReference type="Proteomes" id="UP000593847">
    <property type="component" value="Chromosome"/>
</dbReference>
<dbReference type="KEGG" id="ptai:ICN73_16795"/>
<keyword evidence="2" id="KW-1185">Reference proteome</keyword>
<gene>
    <name evidence="1" type="ORF">ICN73_16795</name>
</gene>
<dbReference type="RefSeq" id="WP_192907321.1">
    <property type="nucleotide sequence ID" value="NZ_CP062699.1"/>
</dbReference>
<dbReference type="EMBL" id="CP062699">
    <property type="protein sequence ID" value="QOJ89524.1"/>
    <property type="molecule type" value="Genomic_DNA"/>
</dbReference>
<protein>
    <submittedName>
        <fullName evidence="1">Uncharacterized protein</fullName>
    </submittedName>
</protein>
<evidence type="ECO:0000313" key="1">
    <source>
        <dbReference type="EMBL" id="QOJ89524.1"/>
    </source>
</evidence>
<reference evidence="1" key="1">
    <citation type="submission" date="2020-09" db="EMBL/GenBank/DDBJ databases">
        <title>Complete genome sequence of Pseudomonas taiwanensis CC, a plant growth-promoting and biotite-weathering strain.</title>
        <authorList>
            <person name="Cheng C."/>
        </authorList>
    </citation>
    <scope>NUCLEOTIDE SEQUENCE [LARGE SCALE GENOMIC DNA]</scope>
    <source>
        <strain evidence="1">WRS8</strain>
    </source>
</reference>
<name>A0A7L9GAV5_9PSED</name>
<organism evidence="1 2">
    <name type="scientific">Pseudomonas taiwanensis</name>
    <dbReference type="NCBI Taxonomy" id="470150"/>
    <lineage>
        <taxon>Bacteria</taxon>
        <taxon>Pseudomonadati</taxon>
        <taxon>Pseudomonadota</taxon>
        <taxon>Gammaproteobacteria</taxon>
        <taxon>Pseudomonadales</taxon>
        <taxon>Pseudomonadaceae</taxon>
        <taxon>Pseudomonas</taxon>
    </lineage>
</organism>